<dbReference type="EMBL" id="BKAB01000009">
    <property type="protein sequence ID" value="GEP23156.1"/>
    <property type="molecule type" value="Genomic_DNA"/>
</dbReference>
<sequence length="66" mass="7501">MTGWVCIIICRVFQKAIKFQNISGLTLNARIWHLGLSRLYGRDLLFETRFGSAKPSATEDLPEFGI</sequence>
<protein>
    <submittedName>
        <fullName evidence="1">Uncharacterized protein</fullName>
    </submittedName>
</protein>
<comment type="caution">
    <text evidence="1">The sequence shown here is derived from an EMBL/GenBank/DDBJ whole genome shotgun (WGS) entry which is preliminary data.</text>
</comment>
<name>A0ABQ0XAM4_9LACO</name>
<reference evidence="1 2" key="1">
    <citation type="submission" date="2019-07" db="EMBL/GenBank/DDBJ databases">
        <title>Whole genome shotgun sequence of Lactobacillus diolivorans NBRC 107869.</title>
        <authorList>
            <person name="Hosoyama A."/>
            <person name="Uohara A."/>
            <person name="Ohji S."/>
            <person name="Ichikawa N."/>
        </authorList>
    </citation>
    <scope>NUCLEOTIDE SEQUENCE [LARGE SCALE GENOMIC DNA]</scope>
    <source>
        <strain evidence="1 2">NBRC 107869</strain>
    </source>
</reference>
<keyword evidence="2" id="KW-1185">Reference proteome</keyword>
<evidence type="ECO:0000313" key="2">
    <source>
        <dbReference type="Proteomes" id="UP000321409"/>
    </source>
</evidence>
<organism evidence="1 2">
    <name type="scientific">Lentilactobacillus diolivorans</name>
    <dbReference type="NCBI Taxonomy" id="179838"/>
    <lineage>
        <taxon>Bacteria</taxon>
        <taxon>Bacillati</taxon>
        <taxon>Bacillota</taxon>
        <taxon>Bacilli</taxon>
        <taxon>Lactobacillales</taxon>
        <taxon>Lactobacillaceae</taxon>
        <taxon>Lentilactobacillus</taxon>
    </lineage>
</organism>
<evidence type="ECO:0000313" key="1">
    <source>
        <dbReference type="EMBL" id="GEP23156.1"/>
    </source>
</evidence>
<dbReference type="Proteomes" id="UP000321409">
    <property type="component" value="Unassembled WGS sequence"/>
</dbReference>
<gene>
    <name evidence="1" type="ORF">LDI01_07490</name>
</gene>
<accession>A0ABQ0XAM4</accession>
<proteinExistence type="predicted"/>